<comment type="caution">
    <text evidence="9">The sequence shown here is derived from an EMBL/GenBank/DDBJ whole genome shotgun (WGS) entry which is preliminary data.</text>
</comment>
<dbReference type="Gene3D" id="3.40.120.10">
    <property type="entry name" value="Alpha-D-Glucose-1,6-Bisphosphate, subunit A, domain 3"/>
    <property type="match status" value="3"/>
</dbReference>
<comment type="similarity">
    <text evidence="1">Belongs to the transferase hexapeptide repeat family.</text>
</comment>
<dbReference type="PANTHER" id="PTHR22572">
    <property type="entry name" value="SUGAR-1-PHOSPHATE GUANYL TRANSFERASE"/>
    <property type="match status" value="1"/>
</dbReference>
<evidence type="ECO:0000313" key="9">
    <source>
        <dbReference type="EMBL" id="MFC4587773.1"/>
    </source>
</evidence>
<feature type="domain" description="Alpha-D-phosphohexomutase alpha/beta/alpha" evidence="7">
    <location>
        <begin position="652"/>
        <end position="741"/>
    </location>
</feature>
<dbReference type="CDD" id="cd04181">
    <property type="entry name" value="NTP_transferase"/>
    <property type="match status" value="1"/>
</dbReference>
<evidence type="ECO:0000259" key="4">
    <source>
        <dbReference type="Pfam" id="PF00483"/>
    </source>
</evidence>
<feature type="domain" description="Alpha-D-phosphohexomutase alpha/beta/alpha" evidence="6">
    <location>
        <begin position="532"/>
        <end position="633"/>
    </location>
</feature>
<evidence type="ECO:0000256" key="1">
    <source>
        <dbReference type="ARBA" id="ARBA00007274"/>
    </source>
</evidence>
<reference evidence="10" key="1">
    <citation type="journal article" date="2019" name="Int. J. Syst. Evol. Microbiol.">
        <title>The Global Catalogue of Microorganisms (GCM) 10K type strain sequencing project: providing services to taxonomists for standard genome sequencing and annotation.</title>
        <authorList>
            <consortium name="The Broad Institute Genomics Platform"/>
            <consortium name="The Broad Institute Genome Sequencing Center for Infectious Disease"/>
            <person name="Wu L."/>
            <person name="Ma J."/>
        </authorList>
    </citation>
    <scope>NUCLEOTIDE SEQUENCE [LARGE SCALE GENOMIC DNA]</scope>
    <source>
        <strain evidence="10">CCUG 49560</strain>
    </source>
</reference>
<sequence>MKAVVMAGGEGTRLRPMTANQPKPLLPVVNRPIMEHVLRLLKRHGFTETVVTVQFLAALVRNYFGDGDELGMSLHYATEEIPLGTAGSVKNAADKLRDERFLVISGDALTDIDLTDMIRFHEENGAMVTIGLKRVPNPLEFGIIIVDEQGRVQRFLEKPTWGQVFSDTVNTGVYVMEPEVLDEVAPGVPVDWSSDVFPKLLARGAPLYGYVTGGYWEDVGTHESYLKAQADALSGRVRLDADGFELSPGVWVAEGASVDPDAILKGPLYIGGYAKVEAGAEIREYTVIGDNVVVKEGAFLHRAVVHDNVYIGPSAHLRGCVIGKNTDVMTGARIEENAIVGDECVIEAEAYVSSGVKIYPFKTIEAGAVVNTSVIWESRGQRSLFGPRGVSGLVNVEITPELCVRLASAYATTLKKGASVITSRDSSRAARALKRAVISALTASAINVLDLEATPLPVARFHTSNETASGGIALRTTPGDPQSVDIIFMDENGADLSQGAQRKLERVFSRQEFRRAFPGEIAELSFPARAVEDYTRELLRWIDMSGVRDAEMKVVIDCAGGTSSLVLPSLLGRVGVDVLTVNNRLDDASPTETLAERRRDLQRLAELVGSSRAAFGVRFDPVGERISLVDEMGQLISEERAQLVVLDLVAAERRGGRVALPVTTTRVAEQVCRFHGAQVQWTSTALDALTSAAADPELIFAADGRGGFIVPEFAPTVDGLAAFLRILGLVARTRLSLSQIDARIPQAKMLKRTVPTPWAAKGAVMRSVVEAADGYDLDTTDGVRVVEEDGGWALILPDPTEAVTHLWAEGDDLDIAQGLLERWARVVEQAVGT</sequence>
<dbReference type="SUPFAM" id="SSF55957">
    <property type="entry name" value="Phosphoglucomutase, C-terminal domain"/>
    <property type="match status" value="1"/>
</dbReference>
<feature type="domain" description="Alpha-D-phosphohexomutase alpha/beta/alpha" evidence="5">
    <location>
        <begin position="383"/>
        <end position="514"/>
    </location>
</feature>
<dbReference type="InterPro" id="IPR005846">
    <property type="entry name" value="A-D-PHexomutase_a/b/a-III"/>
</dbReference>
<dbReference type="InterPro" id="IPR005844">
    <property type="entry name" value="A-D-PHexomutase_a/b/a-I"/>
</dbReference>
<feature type="domain" description="Nucleotidyl transferase" evidence="4">
    <location>
        <begin position="2"/>
        <end position="233"/>
    </location>
</feature>
<dbReference type="InterPro" id="IPR050486">
    <property type="entry name" value="Mannose-1P_guanyltransferase"/>
</dbReference>
<dbReference type="Pfam" id="PF02879">
    <property type="entry name" value="PGM_PMM_II"/>
    <property type="match status" value="1"/>
</dbReference>
<dbReference type="SUPFAM" id="SSF53738">
    <property type="entry name" value="Phosphoglucomutase, first 3 domains"/>
    <property type="match status" value="2"/>
</dbReference>
<evidence type="ECO:0000259" key="5">
    <source>
        <dbReference type="Pfam" id="PF02878"/>
    </source>
</evidence>
<evidence type="ECO:0000313" key="10">
    <source>
        <dbReference type="Proteomes" id="UP001595891"/>
    </source>
</evidence>
<dbReference type="InterPro" id="IPR029044">
    <property type="entry name" value="Nucleotide-diphossugar_trans"/>
</dbReference>
<dbReference type="InterPro" id="IPR005845">
    <property type="entry name" value="A-D-PHexomutase_a/b/a-II"/>
</dbReference>
<evidence type="ECO:0000259" key="8">
    <source>
        <dbReference type="Pfam" id="PF25087"/>
    </source>
</evidence>
<proteinExistence type="inferred from homology"/>
<evidence type="ECO:0000259" key="6">
    <source>
        <dbReference type="Pfam" id="PF02879"/>
    </source>
</evidence>
<dbReference type="RefSeq" id="WP_262840299.1">
    <property type="nucleotide sequence ID" value="NZ_JANZYP010000001.1"/>
</dbReference>
<dbReference type="InterPro" id="IPR005835">
    <property type="entry name" value="NTP_transferase_dom"/>
</dbReference>
<dbReference type="EMBL" id="JBHSFN010000009">
    <property type="protein sequence ID" value="MFC4587773.1"/>
    <property type="molecule type" value="Genomic_DNA"/>
</dbReference>
<dbReference type="Gene3D" id="3.30.310.50">
    <property type="entry name" value="Alpha-D-phosphohexomutase, C-terminal domain"/>
    <property type="match status" value="1"/>
</dbReference>
<dbReference type="InterPro" id="IPR011004">
    <property type="entry name" value="Trimer_LpxA-like_sf"/>
</dbReference>
<dbReference type="Proteomes" id="UP001595891">
    <property type="component" value="Unassembled WGS sequence"/>
</dbReference>
<dbReference type="SUPFAM" id="SSF51161">
    <property type="entry name" value="Trimeric LpxA-like enzymes"/>
    <property type="match status" value="1"/>
</dbReference>
<dbReference type="SUPFAM" id="SSF53448">
    <property type="entry name" value="Nucleotide-diphospho-sugar transferases"/>
    <property type="match status" value="1"/>
</dbReference>
<dbReference type="InterPro" id="IPR016055">
    <property type="entry name" value="A-D-PHexomutase_a/b/a-I/II/III"/>
</dbReference>
<keyword evidence="10" id="KW-1185">Reference proteome</keyword>
<keyword evidence="3" id="KW-0597">Phosphoprotein</keyword>
<dbReference type="Pfam" id="PF00483">
    <property type="entry name" value="NTP_transferase"/>
    <property type="match status" value="1"/>
</dbReference>
<gene>
    <name evidence="9" type="ORF">ACFO8L_16885</name>
</gene>
<dbReference type="InterPro" id="IPR036900">
    <property type="entry name" value="A-D-PHexomutase_C_sf"/>
</dbReference>
<accession>A0ABV9EG45</accession>
<dbReference type="Gene3D" id="2.160.10.10">
    <property type="entry name" value="Hexapeptide repeat proteins"/>
    <property type="match status" value="1"/>
</dbReference>
<dbReference type="CDD" id="cd05805">
    <property type="entry name" value="MPG1_transferase"/>
    <property type="match status" value="1"/>
</dbReference>
<dbReference type="Gene3D" id="3.90.550.10">
    <property type="entry name" value="Spore Coat Polysaccharide Biosynthesis Protein SpsA, Chain A"/>
    <property type="match status" value="1"/>
</dbReference>
<feature type="domain" description="Mannose-1-phosphate guanyltransferase C-terminal" evidence="8">
    <location>
        <begin position="265"/>
        <end position="368"/>
    </location>
</feature>
<name>A0ABV9EG45_9ACTN</name>
<protein>
    <submittedName>
        <fullName evidence="9">Sugar phosphate nucleotidyltransferase</fullName>
    </submittedName>
</protein>
<dbReference type="Pfam" id="PF25087">
    <property type="entry name" value="GMPPB_C"/>
    <property type="match status" value="1"/>
</dbReference>
<dbReference type="InterPro" id="IPR056729">
    <property type="entry name" value="GMPPB_C"/>
</dbReference>
<organism evidence="9 10">
    <name type="scientific">Sphaerisporangium corydalis</name>
    <dbReference type="NCBI Taxonomy" id="1441875"/>
    <lineage>
        <taxon>Bacteria</taxon>
        <taxon>Bacillati</taxon>
        <taxon>Actinomycetota</taxon>
        <taxon>Actinomycetes</taxon>
        <taxon>Streptosporangiales</taxon>
        <taxon>Streptosporangiaceae</taxon>
        <taxon>Sphaerisporangium</taxon>
    </lineage>
</organism>
<evidence type="ECO:0000256" key="2">
    <source>
        <dbReference type="ARBA" id="ARBA00010231"/>
    </source>
</evidence>
<comment type="similarity">
    <text evidence="2">Belongs to the phosphohexose mutase family.</text>
</comment>
<dbReference type="Pfam" id="PF02880">
    <property type="entry name" value="PGM_PMM_III"/>
    <property type="match status" value="1"/>
</dbReference>
<dbReference type="Pfam" id="PF02878">
    <property type="entry name" value="PGM_PMM_I"/>
    <property type="match status" value="1"/>
</dbReference>
<evidence type="ECO:0000256" key="3">
    <source>
        <dbReference type="ARBA" id="ARBA00022553"/>
    </source>
</evidence>
<evidence type="ECO:0000259" key="7">
    <source>
        <dbReference type="Pfam" id="PF02880"/>
    </source>
</evidence>